<accession>A0A2R5G5H1</accession>
<evidence type="ECO:0000256" key="3">
    <source>
        <dbReference type="ARBA" id="ARBA00022840"/>
    </source>
</evidence>
<keyword evidence="8" id="KW-1185">Reference proteome</keyword>
<dbReference type="InterPro" id="IPR004344">
    <property type="entry name" value="TTL/TTLL_fam"/>
</dbReference>
<sequence length="627" mass="70794">MNEAVFRARLPEEDRDERSDALDAWDDEDGDHDPFALAKSLARVHLDVSHVLHRNNSSSNSNNGVHSIYGQVKPPRQDAIVTVPGSHLLKRSNKAKGEVEEEEEDEEENDDLDEDEDEDDDCVDSGLGEDDLDVDDGDDYEDEDGDDQEELDEEQAKYERYSGNNLAEAEATACSTSGSSTSEDQEIPNPMQALQSPFGLEATVWFEYPAWLGIQRPQSADHITLQLVSKDAQKRDPSAFRWRSYWERKCLKDVFQAAGMQGGRGEKRRSAVVWTKHAKKWKALRSSQRHNHFAGSWTIGRKDRLAFTINRKKRENGTNAFGFLPETYILPLHAARLRQVLSAPQARRQTWIRKPLASSQGRGIRVLSHQAALEVVKTCGKRKSASSKKASSSRGCVVQRYIDRPLLINRFKFDIRLYVLVTGYDPLRVYLFPEGLVRFCTQPYSNSVASKKNQFRHLTNYSINKKSERFEHNQSAENDAVGSKWSLSAWYRYMEATFGEAATQKVRDDMEAVIVKTLIAADDDINQKMASLVPHSESCFELFGFDLMLDRDLRAWLVEVNISPSLMTASPLDRKVKTMLVCDALHLVGIPAPLESDAEAQAIADRQKVEGHHGLRSLQQTVGSFSA</sequence>
<dbReference type="GO" id="GO:0036064">
    <property type="term" value="C:ciliary basal body"/>
    <property type="evidence" value="ECO:0007669"/>
    <property type="project" value="TreeGrafter"/>
</dbReference>
<proteinExistence type="predicted"/>
<dbReference type="InParanoid" id="A0A2R5G5H1"/>
<evidence type="ECO:0000313" key="8">
    <source>
        <dbReference type="Proteomes" id="UP000241890"/>
    </source>
</evidence>
<protein>
    <recommendedName>
        <fullName evidence="4">Tubulin--tyrosine ligase-like protein 5</fullName>
    </recommendedName>
</protein>
<evidence type="ECO:0000256" key="1">
    <source>
        <dbReference type="ARBA" id="ARBA00022598"/>
    </source>
</evidence>
<comment type="caution">
    <text evidence="7">The sequence shown here is derived from an EMBL/GenBank/DDBJ whole genome shotgun (WGS) entry which is preliminary data.</text>
</comment>
<keyword evidence="2" id="KW-0547">Nucleotide-binding</keyword>
<dbReference type="GO" id="GO:0000226">
    <property type="term" value="P:microtubule cytoskeleton organization"/>
    <property type="evidence" value="ECO:0007669"/>
    <property type="project" value="TreeGrafter"/>
</dbReference>
<feature type="compositionally biased region" description="Low complexity" evidence="6">
    <location>
        <begin position="167"/>
        <end position="182"/>
    </location>
</feature>
<dbReference type="PANTHER" id="PTHR12241">
    <property type="entry name" value="TUBULIN POLYGLUTAMYLASE"/>
    <property type="match status" value="1"/>
</dbReference>
<keyword evidence="1" id="KW-0436">Ligase</keyword>
<dbReference type="SUPFAM" id="SSF56059">
    <property type="entry name" value="Glutathione synthetase ATP-binding domain-like"/>
    <property type="match status" value="1"/>
</dbReference>
<evidence type="ECO:0000256" key="6">
    <source>
        <dbReference type="SAM" id="MobiDB-lite"/>
    </source>
</evidence>
<dbReference type="Pfam" id="PF03133">
    <property type="entry name" value="TTL"/>
    <property type="match status" value="1"/>
</dbReference>
<organism evidence="7 8">
    <name type="scientific">Hondaea fermentalgiana</name>
    <dbReference type="NCBI Taxonomy" id="2315210"/>
    <lineage>
        <taxon>Eukaryota</taxon>
        <taxon>Sar</taxon>
        <taxon>Stramenopiles</taxon>
        <taxon>Bigyra</taxon>
        <taxon>Labyrinthulomycetes</taxon>
        <taxon>Thraustochytrida</taxon>
        <taxon>Thraustochytriidae</taxon>
        <taxon>Hondaea</taxon>
    </lineage>
</organism>
<feature type="region of interest" description="Disordered" evidence="6">
    <location>
        <begin position="1"/>
        <end position="33"/>
    </location>
</feature>
<feature type="compositionally biased region" description="Acidic residues" evidence="6">
    <location>
        <begin position="99"/>
        <end position="153"/>
    </location>
</feature>
<gene>
    <name evidence="7" type="ORF">FCC1311_025082</name>
</gene>
<dbReference type="EMBL" id="BEYU01000019">
    <property type="protein sequence ID" value="GBG26287.1"/>
    <property type="molecule type" value="Genomic_DNA"/>
</dbReference>
<evidence type="ECO:0000256" key="5">
    <source>
        <dbReference type="ARBA" id="ARBA00049274"/>
    </source>
</evidence>
<evidence type="ECO:0000256" key="4">
    <source>
        <dbReference type="ARBA" id="ARBA00041448"/>
    </source>
</evidence>
<evidence type="ECO:0000256" key="2">
    <source>
        <dbReference type="ARBA" id="ARBA00022741"/>
    </source>
</evidence>
<dbReference type="Gene3D" id="3.30.470.20">
    <property type="entry name" value="ATP-grasp fold, B domain"/>
    <property type="match status" value="1"/>
</dbReference>
<dbReference type="GO" id="GO:0005524">
    <property type="term" value="F:ATP binding"/>
    <property type="evidence" value="ECO:0007669"/>
    <property type="project" value="UniProtKB-KW"/>
</dbReference>
<feature type="compositionally biased region" description="Basic and acidic residues" evidence="6">
    <location>
        <begin position="9"/>
        <end position="21"/>
    </location>
</feature>
<dbReference type="AlphaFoldDB" id="A0A2R5G5H1"/>
<keyword evidence="3" id="KW-0067">ATP-binding</keyword>
<feature type="region of interest" description="Disordered" evidence="6">
    <location>
        <begin position="53"/>
        <end position="187"/>
    </location>
</feature>
<dbReference type="Proteomes" id="UP000241890">
    <property type="component" value="Unassembled WGS sequence"/>
</dbReference>
<name>A0A2R5G5H1_9STRA</name>
<dbReference type="OrthoDB" id="202825at2759"/>
<dbReference type="GO" id="GO:0070740">
    <property type="term" value="F:tubulin-glutamic acid ligase activity"/>
    <property type="evidence" value="ECO:0007669"/>
    <property type="project" value="TreeGrafter"/>
</dbReference>
<dbReference type="GO" id="GO:0015631">
    <property type="term" value="F:tubulin binding"/>
    <property type="evidence" value="ECO:0007669"/>
    <property type="project" value="TreeGrafter"/>
</dbReference>
<comment type="catalytic activity">
    <reaction evidence="5">
        <text>L-glutamyl-[protein] + L-glutamate + ATP = gamma-L-glutamyl-L-glutamyl-[protein] + ADP + phosphate + H(+)</text>
        <dbReference type="Rhea" id="RHEA:60144"/>
        <dbReference type="Rhea" id="RHEA-COMP:10208"/>
        <dbReference type="Rhea" id="RHEA-COMP:15517"/>
        <dbReference type="ChEBI" id="CHEBI:15378"/>
        <dbReference type="ChEBI" id="CHEBI:29973"/>
        <dbReference type="ChEBI" id="CHEBI:29985"/>
        <dbReference type="ChEBI" id="CHEBI:30616"/>
        <dbReference type="ChEBI" id="CHEBI:43474"/>
        <dbReference type="ChEBI" id="CHEBI:143622"/>
        <dbReference type="ChEBI" id="CHEBI:456216"/>
    </reaction>
    <physiologicalReaction direction="left-to-right" evidence="5">
        <dbReference type="Rhea" id="RHEA:60145"/>
    </physiologicalReaction>
</comment>
<reference evidence="7 8" key="1">
    <citation type="submission" date="2017-12" db="EMBL/GenBank/DDBJ databases">
        <title>Sequencing, de novo assembly and annotation of complete genome of a new Thraustochytrid species, strain FCC1311.</title>
        <authorList>
            <person name="Sedici K."/>
            <person name="Godart F."/>
            <person name="Aiese Cigliano R."/>
            <person name="Sanseverino W."/>
            <person name="Barakat M."/>
            <person name="Ortet P."/>
            <person name="Marechal E."/>
            <person name="Cagnac O."/>
            <person name="Amato A."/>
        </authorList>
    </citation>
    <scope>NUCLEOTIDE SEQUENCE [LARGE SCALE GENOMIC DNA]</scope>
</reference>
<evidence type="ECO:0000313" key="7">
    <source>
        <dbReference type="EMBL" id="GBG26287.1"/>
    </source>
</evidence>
<dbReference type="PANTHER" id="PTHR12241:SF145">
    <property type="entry name" value="TUBULIN POLYGLUTAMYLASE TTLL5"/>
    <property type="match status" value="1"/>
</dbReference>
<dbReference type="PROSITE" id="PS51221">
    <property type="entry name" value="TTL"/>
    <property type="match status" value="1"/>
</dbReference>